<evidence type="ECO:0000256" key="2">
    <source>
        <dbReference type="SAM" id="MobiDB-lite"/>
    </source>
</evidence>
<comment type="caution">
    <text evidence="3">The sequence shown here is derived from an EMBL/GenBank/DDBJ whole genome shotgun (WGS) entry which is preliminary data.</text>
</comment>
<dbReference type="EMBL" id="SDMP01000014">
    <property type="protein sequence ID" value="RYR14749.1"/>
    <property type="molecule type" value="Genomic_DNA"/>
</dbReference>
<sequence>MLQVLSRGGEAVEMTTDHKPNTERGSIENRGGFVSNMPDIRCFLDLFLAFPDALFHQLLVAMAHPDRETQIGAHSVFSMVLMPSIVSPWLDQKTKMAMKVQSYSFHIQQDSFSEAEHLNGKLLEGNTVAGVTEDKNAVHPYRGYSFTRALTDGKEATSVENGPANFEAMAHTFSISLLFTRSKLWPSSEPDSISQIKKQELTVEKMNRDIREITDKIKEKISEKDYVASGMRSSYYWKMEWRRHVARKGKILSNLYVALDELCFMNNATRRRSKKEKCFTEEEIDNHNLNSLMRHGSMSLADEKRILRNINTHQRDADKFQSLEVLRNTIKWDYYENHCYKLLREIEQFQDQRKIAAANASAKGKIPGYVSMKNSVNDQIKVFCDESWENRKKEMVECTKIRNAEKKQEERMTLLKLLVEKKYPLMDNNSI</sequence>
<evidence type="ECO:0000313" key="4">
    <source>
        <dbReference type="Proteomes" id="UP000289738"/>
    </source>
</evidence>
<dbReference type="Proteomes" id="UP000289738">
    <property type="component" value="Chromosome B04"/>
</dbReference>
<dbReference type="InterPro" id="IPR036457">
    <property type="entry name" value="PPM-type-like_dom_sf"/>
</dbReference>
<dbReference type="PANTHER" id="PTHR46087:SF1">
    <property type="entry name" value="ARM REPEAT SUPERFAMILY PROTEIN"/>
    <property type="match status" value="1"/>
</dbReference>
<evidence type="ECO:0000256" key="1">
    <source>
        <dbReference type="SAM" id="Coils"/>
    </source>
</evidence>
<keyword evidence="1" id="KW-0175">Coiled coil</keyword>
<reference evidence="3 4" key="1">
    <citation type="submission" date="2019-01" db="EMBL/GenBank/DDBJ databases">
        <title>Sequencing of cultivated peanut Arachis hypogaea provides insights into genome evolution and oil improvement.</title>
        <authorList>
            <person name="Chen X."/>
        </authorList>
    </citation>
    <scope>NUCLEOTIDE SEQUENCE [LARGE SCALE GENOMIC DNA]</scope>
    <source>
        <strain evidence="4">cv. Fuhuasheng</strain>
        <tissue evidence="3">Leaves</tissue>
    </source>
</reference>
<gene>
    <name evidence="3" type="ORF">Ahy_B04g071436</name>
</gene>
<dbReference type="PANTHER" id="PTHR46087">
    <property type="entry name" value="PUTATIVE, EXPRESSED-RELATED"/>
    <property type="match status" value="1"/>
</dbReference>
<accession>A0A444ZKN9</accession>
<feature type="compositionally biased region" description="Basic and acidic residues" evidence="2">
    <location>
        <begin position="15"/>
        <end position="27"/>
    </location>
</feature>
<dbReference type="InterPro" id="IPR055296">
    <property type="entry name" value="SRL2-like"/>
</dbReference>
<keyword evidence="4" id="KW-1185">Reference proteome</keyword>
<dbReference type="STRING" id="3818.A0A444ZKN9"/>
<organism evidence="3 4">
    <name type="scientific">Arachis hypogaea</name>
    <name type="common">Peanut</name>
    <dbReference type="NCBI Taxonomy" id="3818"/>
    <lineage>
        <taxon>Eukaryota</taxon>
        <taxon>Viridiplantae</taxon>
        <taxon>Streptophyta</taxon>
        <taxon>Embryophyta</taxon>
        <taxon>Tracheophyta</taxon>
        <taxon>Spermatophyta</taxon>
        <taxon>Magnoliopsida</taxon>
        <taxon>eudicotyledons</taxon>
        <taxon>Gunneridae</taxon>
        <taxon>Pentapetalae</taxon>
        <taxon>rosids</taxon>
        <taxon>fabids</taxon>
        <taxon>Fabales</taxon>
        <taxon>Fabaceae</taxon>
        <taxon>Papilionoideae</taxon>
        <taxon>50 kb inversion clade</taxon>
        <taxon>dalbergioids sensu lato</taxon>
        <taxon>Dalbergieae</taxon>
        <taxon>Pterocarpus clade</taxon>
        <taxon>Arachis</taxon>
    </lineage>
</organism>
<dbReference type="Gene3D" id="3.60.40.10">
    <property type="entry name" value="PPM-type phosphatase domain"/>
    <property type="match status" value="1"/>
</dbReference>
<dbReference type="AlphaFoldDB" id="A0A444ZKN9"/>
<protein>
    <submittedName>
        <fullName evidence="3">Uncharacterized protein</fullName>
    </submittedName>
</protein>
<proteinExistence type="predicted"/>
<name>A0A444ZKN9_ARAHY</name>
<feature type="coiled-coil region" evidence="1">
    <location>
        <begin position="196"/>
        <end position="223"/>
    </location>
</feature>
<evidence type="ECO:0000313" key="3">
    <source>
        <dbReference type="EMBL" id="RYR14749.1"/>
    </source>
</evidence>
<feature type="region of interest" description="Disordered" evidence="2">
    <location>
        <begin position="1"/>
        <end position="30"/>
    </location>
</feature>